<dbReference type="GO" id="GO:0004402">
    <property type="term" value="F:histone acetyltransferase activity"/>
    <property type="evidence" value="ECO:0007669"/>
    <property type="project" value="InterPro"/>
</dbReference>
<dbReference type="GO" id="GO:0006384">
    <property type="term" value="P:transcription initiation at RNA polymerase III promoter"/>
    <property type="evidence" value="ECO:0007669"/>
    <property type="project" value="InterPro"/>
</dbReference>
<sequence length="1495" mass="166922">MDEEEGDDDGGCRDASIVTLADCEGLAVAPQRNQSIAWSDEHLVAAAVGHEVVLLSACWPQGPRAHVVHEARGPFCLGGQLDPEETRAEAVVDAWKRRVEVGREGKRTRKDKGEKDTTGKKSDGNEKDAKKTNRRQKATKSSEMEVEEESGPRIKTREYAEPVNTPHVAALSWSPLGMSNNGGCLLGTCTSDHAARIFQPSQGSKRRWQQVEDLTRRLEEALKDQNWAPCVQTKHCMHNWISGSRGNGGIEAKAPQCTRLAPDAVAPNPPLEPQPFEVGDKVEVLHRNMGKLSGWLAGEVADCTAGRVLVQFEAATGSGKKKEKHMEWFSCHNEEVHNPKAQSPVGANLFVRPRPPVRKVTCFDSGATVDANCSNSWCTGTILDAERDSHVKVLMHGSDKAVVVSSEALRCTYLWGRNGWVNVTESLLSDINCSSTRVLDGVSELALPKMLFANVDYATVGTLCSSLIVTCREYIQSPTSAKELRSWDDTTGSDALRKVSQLVRNTFGQVLDAAGVEADWIVDAVLEGLAGCTWPKEKTSIYEVGQCVTPYGQDQPLKSGNKSEKRELEPYSESIAQLIATHQPDFSSARAFKKSCVDCLVENFAYMRRNVPKVELPTYTRGKHLTGPDVKLFNNLKDVFIAKHTDKLLQFELDEKELTKLAKVAIRQHVIGADALLASAQNLQPLRSVRHATGMKTRLSGKPSSGKGVHKNMLQGPERSFEVDLSTLSRARKSVPAAFVRRFWELRSSMPADSLPQYKAGKHLYGIDAALTEKILHEMIQAFGSQLSTIGFHPKEILRLSKVLIRQCIIRGKNTSCTTDQELPSTGCFSKLPDEGDTSPTTLNKKQDRNKKSQPNAKFGDWTRMERWMAGISGPFLNGADHMVRRNWLSILTMSWSPMQVDKSQSNVVFSFLALGSKAGVITLWKIAGPKNFSLECTLPLQRCNLVGYIHMDDSWITTLEWGMSYLNGKTMLVLTAGSANGSLCVFTVPDIPQNPNALSLHPLSPVTTTLSYPDHLHVLCTSMHVFRKEVKIAVAKAPKCIYVFSGRMNETTHRMDTCCTHVVESNNSSLVTQIKWLPRPEGMFLVASFQNAEVKIWEMESWGFSELGAVQKRGLTKEESERRRVLSFEAQETDEDLQVLHVPDTGSFGIAFSPCFCYLGIIYAKSMRNLNLQQYERLEKGNVSFFKMWQSEKVSNRHMRVFGVEDPRQFAKDMIFRLVEELPRPSLWETKELLLQIGDADLVGEMVRKLEDQFLEFGEPLCQGTFDERPWRLLQVATFLRRLVPDIVPKDGHEVTSIFLVDNSNMLSQNEELLVQKHILAQYRTLPMDENNRIQLLLMADWVFLHALSMCAEVMDAAVSIYQAYGLEKPLKPTSIAPREQCQMCGSAWVGMEKFDYGYCPVCCVPQDELEATGTHGTGGEMLSLPRCMFYFKLCTALFLWECPCCQRYAQVLPPSEYHEEWTRGHLNFPTCIYCGVGLRALTMGNSVLQPGHC</sequence>
<dbReference type="Pfam" id="PF05641">
    <property type="entry name" value="Agenet"/>
    <property type="match status" value="1"/>
</dbReference>
<dbReference type="EMBL" id="HBIS01004546">
    <property type="protein sequence ID" value="CAE0610295.1"/>
    <property type="molecule type" value="Transcribed_RNA"/>
</dbReference>
<dbReference type="InterPro" id="IPR036322">
    <property type="entry name" value="WD40_repeat_dom_sf"/>
</dbReference>
<organism evidence="4">
    <name type="scientific">Picocystis salinarum</name>
    <dbReference type="NCBI Taxonomy" id="88271"/>
    <lineage>
        <taxon>Eukaryota</taxon>
        <taxon>Viridiplantae</taxon>
        <taxon>Chlorophyta</taxon>
        <taxon>Picocystophyceae</taxon>
        <taxon>Picocystales</taxon>
        <taxon>Picocystaceae</taxon>
        <taxon>Picocystis</taxon>
    </lineage>
</organism>
<gene>
    <name evidence="4" type="ORF">PSAL00342_LOCUS4130</name>
</gene>
<dbReference type="InterPro" id="IPR044230">
    <property type="entry name" value="GTF3C4"/>
</dbReference>
<dbReference type="InterPro" id="IPR008395">
    <property type="entry name" value="Agenet-like_dom"/>
</dbReference>
<evidence type="ECO:0000256" key="1">
    <source>
        <dbReference type="SAM" id="MobiDB-lite"/>
    </source>
</evidence>
<feature type="region of interest" description="Disordered" evidence="1">
    <location>
        <begin position="103"/>
        <end position="157"/>
    </location>
</feature>
<evidence type="ECO:0000313" key="4">
    <source>
        <dbReference type="EMBL" id="CAE0610295.1"/>
    </source>
</evidence>
<dbReference type="InterPro" id="IPR015943">
    <property type="entry name" value="WD40/YVTN_repeat-like_dom_sf"/>
</dbReference>
<dbReference type="Gene3D" id="2.130.10.10">
    <property type="entry name" value="YVTN repeat-like/Quinoprotein amine dehydrogenase"/>
    <property type="match status" value="1"/>
</dbReference>
<evidence type="ECO:0000259" key="2">
    <source>
        <dbReference type="Pfam" id="PF05641"/>
    </source>
</evidence>
<reference evidence="4" key="1">
    <citation type="submission" date="2021-01" db="EMBL/GenBank/DDBJ databases">
        <authorList>
            <person name="Corre E."/>
            <person name="Pelletier E."/>
            <person name="Niang G."/>
            <person name="Scheremetjew M."/>
            <person name="Finn R."/>
            <person name="Kale V."/>
            <person name="Holt S."/>
            <person name="Cochrane G."/>
            <person name="Meng A."/>
            <person name="Brown T."/>
            <person name="Cohen L."/>
        </authorList>
    </citation>
    <scope>NUCLEOTIDE SEQUENCE</scope>
    <source>
        <strain evidence="4">CCMP1897</strain>
    </source>
</reference>
<feature type="domain" description="Transcription factor IIIC 90kDa subunit N-terminal" evidence="3">
    <location>
        <begin position="163"/>
        <end position="226"/>
    </location>
</feature>
<proteinExistence type="predicted"/>
<dbReference type="GO" id="GO:0000127">
    <property type="term" value="C:transcription factor TFIIIC complex"/>
    <property type="evidence" value="ECO:0007669"/>
    <property type="project" value="InterPro"/>
</dbReference>
<dbReference type="Pfam" id="PF12657">
    <property type="entry name" value="TFIIIC_delta"/>
    <property type="match status" value="1"/>
</dbReference>
<feature type="compositionally biased region" description="Basic and acidic residues" evidence="1">
    <location>
        <begin position="103"/>
        <end position="131"/>
    </location>
</feature>
<dbReference type="PANTHER" id="PTHR15496">
    <property type="entry name" value="GENERAL TRANSCRIPTION FACTOR 3C POLYPEPTIDE 4 FAMILY"/>
    <property type="match status" value="1"/>
</dbReference>
<feature type="domain" description="Agenet-like" evidence="2">
    <location>
        <begin position="279"/>
        <end position="356"/>
    </location>
</feature>
<accession>A0A7S3XCI1</accession>
<evidence type="ECO:0000259" key="3">
    <source>
        <dbReference type="Pfam" id="PF12657"/>
    </source>
</evidence>
<feature type="region of interest" description="Disordered" evidence="1">
    <location>
        <begin position="828"/>
        <end position="857"/>
    </location>
</feature>
<protein>
    <recommendedName>
        <fullName evidence="5">Transcription factor IIIC 90kDa subunit N-terminal domain-containing protein</fullName>
    </recommendedName>
</protein>
<dbReference type="PANTHER" id="PTHR15496:SF2">
    <property type="entry name" value="GENERAL TRANSCRIPTION FACTOR 3C POLYPEPTIDE 4"/>
    <property type="match status" value="1"/>
</dbReference>
<name>A0A7S3XCI1_9CHLO</name>
<dbReference type="SUPFAM" id="SSF50978">
    <property type="entry name" value="WD40 repeat-like"/>
    <property type="match status" value="1"/>
</dbReference>
<dbReference type="InterPro" id="IPR024761">
    <property type="entry name" value="TFIIIC_delta_N"/>
</dbReference>
<evidence type="ECO:0008006" key="5">
    <source>
        <dbReference type="Google" id="ProtNLM"/>
    </source>
</evidence>